<protein>
    <submittedName>
        <fullName evidence="2">Uncharacterized protein</fullName>
    </submittedName>
</protein>
<evidence type="ECO:0000313" key="3">
    <source>
        <dbReference type="Proteomes" id="UP001430377"/>
    </source>
</evidence>
<dbReference type="Proteomes" id="UP001430377">
    <property type="component" value="Unassembled WGS sequence"/>
</dbReference>
<dbReference type="EMBL" id="RKLR01000008">
    <property type="protein sequence ID" value="MBX0324827.1"/>
    <property type="molecule type" value="Genomic_DNA"/>
</dbReference>
<evidence type="ECO:0000256" key="1">
    <source>
        <dbReference type="SAM" id="Phobius"/>
    </source>
</evidence>
<name>A0AAW4PUI3_9EURY</name>
<keyword evidence="3" id="KW-1185">Reference proteome</keyword>
<dbReference type="RefSeq" id="WP_220619751.1">
    <property type="nucleotide sequence ID" value="NZ_RKLR01000008.1"/>
</dbReference>
<gene>
    <name evidence="2" type="ORF">EGH21_17510</name>
</gene>
<sequence length="78" mass="8327">MQDDGGDDNEMDDTRQKLIGIVWLLLAATSAIEVYLGGLDSLSLLQGMAALFGGFALAVGLLYLTGLITLMDTRTKHP</sequence>
<accession>A0AAW4PUI3</accession>
<feature type="transmembrane region" description="Helical" evidence="1">
    <location>
        <begin position="18"/>
        <end position="36"/>
    </location>
</feature>
<dbReference type="AlphaFoldDB" id="A0AAW4PUI3"/>
<reference evidence="2 3" key="1">
    <citation type="submission" date="2021-06" db="EMBL/GenBank/DDBJ databases">
        <title>Halomicroarcula sp. a new haloarchaeum isolated from saline soil.</title>
        <authorList>
            <person name="Duran-Viseras A."/>
            <person name="Sanchez-Porro C."/>
            <person name="Ventosa A."/>
        </authorList>
    </citation>
    <scope>NUCLEOTIDE SEQUENCE [LARGE SCALE GENOMIC DNA]</scope>
    <source>
        <strain evidence="2 3">F13</strain>
    </source>
</reference>
<comment type="caution">
    <text evidence="2">The sequence shown here is derived from an EMBL/GenBank/DDBJ whole genome shotgun (WGS) entry which is preliminary data.</text>
</comment>
<keyword evidence="1" id="KW-0812">Transmembrane</keyword>
<proteinExistence type="predicted"/>
<keyword evidence="1" id="KW-1133">Transmembrane helix</keyword>
<evidence type="ECO:0000313" key="2">
    <source>
        <dbReference type="EMBL" id="MBX0324827.1"/>
    </source>
</evidence>
<feature type="transmembrane region" description="Helical" evidence="1">
    <location>
        <begin position="48"/>
        <end position="70"/>
    </location>
</feature>
<organism evidence="2 3">
    <name type="scientific">Haloarcula rubra</name>
    <dbReference type="NCBI Taxonomy" id="2487747"/>
    <lineage>
        <taxon>Archaea</taxon>
        <taxon>Methanobacteriati</taxon>
        <taxon>Methanobacteriota</taxon>
        <taxon>Stenosarchaea group</taxon>
        <taxon>Halobacteria</taxon>
        <taxon>Halobacteriales</taxon>
        <taxon>Haloarculaceae</taxon>
        <taxon>Haloarcula</taxon>
    </lineage>
</organism>
<keyword evidence="1" id="KW-0472">Membrane</keyword>